<organism evidence="1 2">
    <name type="scientific">Trichuris muris</name>
    <name type="common">Mouse whipworm</name>
    <dbReference type="NCBI Taxonomy" id="70415"/>
    <lineage>
        <taxon>Eukaryota</taxon>
        <taxon>Metazoa</taxon>
        <taxon>Ecdysozoa</taxon>
        <taxon>Nematoda</taxon>
        <taxon>Enoplea</taxon>
        <taxon>Dorylaimia</taxon>
        <taxon>Trichinellida</taxon>
        <taxon>Trichuridae</taxon>
        <taxon>Trichuris</taxon>
    </lineage>
</organism>
<evidence type="ECO:0000313" key="2">
    <source>
        <dbReference type="WBParaSite" id="TMUE_2000010326.1"/>
    </source>
</evidence>
<evidence type="ECO:0000313" key="1">
    <source>
        <dbReference type="Proteomes" id="UP000046395"/>
    </source>
</evidence>
<dbReference type="STRING" id="70415.A0A5S6QSI0"/>
<accession>A0A5S6QSI0</accession>
<dbReference type="WBParaSite" id="TMUE_2000010326.1">
    <property type="protein sequence ID" value="TMUE_2000010326.1"/>
    <property type="gene ID" value="WBGene00293488"/>
</dbReference>
<name>A0A5S6QSI0_TRIMR</name>
<reference evidence="2" key="1">
    <citation type="submission" date="2019-12" db="UniProtKB">
        <authorList>
            <consortium name="WormBaseParasite"/>
        </authorList>
    </citation>
    <scope>IDENTIFICATION</scope>
</reference>
<keyword evidence="1" id="KW-1185">Reference proteome</keyword>
<sequence length="233" mass="26574">MAKIVLLNNRSMAMERLISLRRRLANNQTLYQQYQDAVSLLRQSGIVRLVRPDEVNRPIGRVWYLPHHPVYHASNPGKVRIVFDASAKYDGVSLNDYLLKGPDLTSDITALQIRFQCIPVAVTSDVANMFRQVEVAEHDRSVLRFLWADSLKDSTMTYEFTRQVCGLTSAPSSCIYALLHCIHEFLPPEVASRLSRQFYADNYLDSFSTIHDAIYYCDALKRATLKGGFPLVK</sequence>
<dbReference type="Proteomes" id="UP000046395">
    <property type="component" value="Unassembled WGS sequence"/>
</dbReference>
<dbReference type="AlphaFoldDB" id="A0A5S6QSI0"/>
<dbReference type="SUPFAM" id="SSF56672">
    <property type="entry name" value="DNA/RNA polymerases"/>
    <property type="match status" value="1"/>
</dbReference>
<protein>
    <submittedName>
        <fullName evidence="2">Reverse transcriptase domain-containing protein</fullName>
    </submittedName>
</protein>
<dbReference type="InterPro" id="IPR043502">
    <property type="entry name" value="DNA/RNA_pol_sf"/>
</dbReference>
<dbReference type="PANTHER" id="PTHR47331">
    <property type="entry name" value="PHD-TYPE DOMAIN-CONTAINING PROTEIN"/>
    <property type="match status" value="1"/>
</dbReference>
<dbReference type="PANTHER" id="PTHR47331:SF1">
    <property type="entry name" value="GAG-LIKE PROTEIN"/>
    <property type="match status" value="1"/>
</dbReference>
<proteinExistence type="predicted"/>